<feature type="transmembrane region" description="Helical" evidence="6">
    <location>
        <begin position="39"/>
        <end position="59"/>
    </location>
</feature>
<evidence type="ECO:0000313" key="7">
    <source>
        <dbReference type="EMBL" id="PZE17027.1"/>
    </source>
</evidence>
<organism evidence="7 8">
    <name type="scientific">Putridiphycobacter roseus</name>
    <dbReference type="NCBI Taxonomy" id="2219161"/>
    <lineage>
        <taxon>Bacteria</taxon>
        <taxon>Pseudomonadati</taxon>
        <taxon>Bacteroidota</taxon>
        <taxon>Flavobacteriia</taxon>
        <taxon>Flavobacteriales</taxon>
        <taxon>Crocinitomicaceae</taxon>
        <taxon>Putridiphycobacter</taxon>
    </lineage>
</organism>
<name>A0A2W1MYS2_9FLAO</name>
<keyword evidence="8" id="KW-1185">Reference proteome</keyword>
<dbReference type="GO" id="GO:0005886">
    <property type="term" value="C:plasma membrane"/>
    <property type="evidence" value="ECO:0007669"/>
    <property type="project" value="UniProtKB-SubCell"/>
</dbReference>
<reference evidence="7 8" key="1">
    <citation type="submission" date="2018-06" db="EMBL/GenBank/DDBJ databases">
        <title>The draft genome sequence of Crocinitomix sp. SM1701.</title>
        <authorList>
            <person name="Zhang X."/>
        </authorList>
    </citation>
    <scope>NUCLEOTIDE SEQUENCE [LARGE SCALE GENOMIC DNA]</scope>
    <source>
        <strain evidence="7 8">SM1701</strain>
    </source>
</reference>
<evidence type="ECO:0000256" key="2">
    <source>
        <dbReference type="ARBA" id="ARBA00022475"/>
    </source>
</evidence>
<evidence type="ECO:0000256" key="5">
    <source>
        <dbReference type="ARBA" id="ARBA00023136"/>
    </source>
</evidence>
<dbReference type="Pfam" id="PF01810">
    <property type="entry name" value="LysE"/>
    <property type="match status" value="1"/>
</dbReference>
<dbReference type="Proteomes" id="UP000249248">
    <property type="component" value="Unassembled WGS sequence"/>
</dbReference>
<dbReference type="InterPro" id="IPR001123">
    <property type="entry name" value="LeuE-type"/>
</dbReference>
<dbReference type="PANTHER" id="PTHR30086:SF20">
    <property type="entry name" value="ARGININE EXPORTER PROTEIN ARGO-RELATED"/>
    <property type="match status" value="1"/>
</dbReference>
<evidence type="ECO:0000313" key="8">
    <source>
        <dbReference type="Proteomes" id="UP000249248"/>
    </source>
</evidence>
<comment type="caution">
    <text evidence="7">The sequence shown here is derived from an EMBL/GenBank/DDBJ whole genome shotgun (WGS) entry which is preliminary data.</text>
</comment>
<dbReference type="GO" id="GO:0015171">
    <property type="term" value="F:amino acid transmembrane transporter activity"/>
    <property type="evidence" value="ECO:0007669"/>
    <property type="project" value="TreeGrafter"/>
</dbReference>
<keyword evidence="3 6" id="KW-0812">Transmembrane</keyword>
<feature type="transmembrane region" description="Helical" evidence="6">
    <location>
        <begin position="71"/>
        <end position="91"/>
    </location>
</feature>
<comment type="subcellular location">
    <subcellularLocation>
        <location evidence="1">Cell membrane</location>
        <topology evidence="1">Multi-pass membrane protein</topology>
    </subcellularLocation>
</comment>
<evidence type="ECO:0000256" key="6">
    <source>
        <dbReference type="SAM" id="Phobius"/>
    </source>
</evidence>
<evidence type="ECO:0000256" key="4">
    <source>
        <dbReference type="ARBA" id="ARBA00022989"/>
    </source>
</evidence>
<evidence type="ECO:0000256" key="3">
    <source>
        <dbReference type="ARBA" id="ARBA00022692"/>
    </source>
</evidence>
<dbReference type="AlphaFoldDB" id="A0A2W1MYS2"/>
<keyword evidence="5 6" id="KW-0472">Membrane</keyword>
<dbReference type="RefSeq" id="WP_111063142.1">
    <property type="nucleotide sequence ID" value="NZ_JBHUCU010000032.1"/>
</dbReference>
<dbReference type="EMBL" id="QKSB01000005">
    <property type="protein sequence ID" value="PZE17027.1"/>
    <property type="molecule type" value="Genomic_DNA"/>
</dbReference>
<protein>
    <recommendedName>
        <fullName evidence="9">LysE family translocator</fullName>
    </recommendedName>
</protein>
<gene>
    <name evidence="7" type="ORF">DNU06_09770</name>
</gene>
<dbReference type="PANTHER" id="PTHR30086">
    <property type="entry name" value="ARGININE EXPORTER PROTEIN ARGO"/>
    <property type="match status" value="1"/>
</dbReference>
<sequence length="220" mass="24631">MINLLFGGIGLGLVLSLMLGPVFFVLLETSIKKGVKSALYLDLGVLISDLLYISIAFLFVNQVSNLMESDYSSYLTIIGGICFMLFGIFTLRKKVELPKKQVQKTQELTANNQFSTIMKGFFLNAVNPGVLFYWLTIIGTLRDKNPLKGMSENSTVIIYLLVILITFFGVDVFKIIGAKKLKNVLTPAWMRVINKFLGIILICFGALFMLDGFYGIYDEM</sequence>
<feature type="transmembrane region" description="Helical" evidence="6">
    <location>
        <begin position="156"/>
        <end position="176"/>
    </location>
</feature>
<proteinExistence type="predicted"/>
<feature type="transmembrane region" description="Helical" evidence="6">
    <location>
        <begin position="196"/>
        <end position="217"/>
    </location>
</feature>
<evidence type="ECO:0000256" key="1">
    <source>
        <dbReference type="ARBA" id="ARBA00004651"/>
    </source>
</evidence>
<keyword evidence="4 6" id="KW-1133">Transmembrane helix</keyword>
<evidence type="ECO:0008006" key="9">
    <source>
        <dbReference type="Google" id="ProtNLM"/>
    </source>
</evidence>
<dbReference type="OrthoDB" id="679767at2"/>
<accession>A0A2W1MYS2</accession>
<feature type="transmembrane region" description="Helical" evidence="6">
    <location>
        <begin position="6"/>
        <end position="27"/>
    </location>
</feature>
<feature type="transmembrane region" description="Helical" evidence="6">
    <location>
        <begin position="121"/>
        <end position="141"/>
    </location>
</feature>
<keyword evidence="2" id="KW-1003">Cell membrane</keyword>